<dbReference type="OrthoDB" id="2018987at2759"/>
<evidence type="ECO:0008006" key="5">
    <source>
        <dbReference type="Google" id="ProtNLM"/>
    </source>
</evidence>
<evidence type="ECO:0000313" key="4">
    <source>
        <dbReference type="Proteomes" id="UP000027138"/>
    </source>
</evidence>
<dbReference type="KEGG" id="jcu:105629088"/>
<evidence type="ECO:0000259" key="1">
    <source>
        <dbReference type="Pfam" id="PF05003"/>
    </source>
</evidence>
<dbReference type="EMBL" id="KK914281">
    <property type="protein sequence ID" value="KDP43105.1"/>
    <property type="molecule type" value="Genomic_DNA"/>
</dbReference>
<keyword evidence="4" id="KW-1185">Reference proteome</keyword>
<sequence>MGTESWFSNFWRNSGRGSAENDKAAIGVLAYEVASLMSKVVSFWHFLSDQEILRLKKDILKSVGIRKLVADDNDHVMDLALNEIMENFRLISSSVARLGRRCVKPPFCHFEHFINDPLGNLEWFEWDYRLKKMERKVKKMERFVAFTMQLSQEVEVLAELEQTLRRMKANPDVNRGKLVEFRQKVTWQRQEVRNLQEMSPWIRTYDYIVRLLARSLLTILQRIKYVFEISQLSSTNGNEHVYMNPTCLPRSHSVSVLMQASIHPSENILCGISTGPLCKSDSMSRIVVDKNKKNEQQHHSKTNRLSHVGPFKECMMSGSESPFLESYKSTFQGSVEFNSNCAKSIDKIESLNAKSPPRNGRIYSKLALFSSKSGLLDASPSTLGHAELALHYANVIVLVENLASSPHLIDYKNRDDLYNMLPTTIRAALRTRFKGYGKSLGSFAYDASLAEEWSRELKRTLKWLSPLAHNMIRWHSERNFEREQEVSRTNVLLVQTLHYANQAKTEAAITELLVGLNYICRINGYLNETHQPESSVFRVDYSSEKGRQYMQRGMEYNKIFKSLMT</sequence>
<name>A0A067LF15_JATCU</name>
<dbReference type="AlphaFoldDB" id="A0A067LF15"/>
<dbReference type="PANTHER" id="PTHR31371:SF4">
    <property type="entry name" value="DUF668 DOMAIN-CONTAINING PROTEIN"/>
    <property type="match status" value="1"/>
</dbReference>
<reference evidence="3 4" key="1">
    <citation type="journal article" date="2014" name="PLoS ONE">
        <title>Global Analysis of Gene Expression Profiles in Physic Nut (Jatropha curcas L.) Seedlings Exposed to Salt Stress.</title>
        <authorList>
            <person name="Zhang L."/>
            <person name="Zhang C."/>
            <person name="Wu P."/>
            <person name="Chen Y."/>
            <person name="Li M."/>
            <person name="Jiang H."/>
            <person name="Wu G."/>
        </authorList>
    </citation>
    <scope>NUCLEOTIDE SEQUENCE [LARGE SCALE GENOMIC DNA]</scope>
    <source>
        <strain evidence="4">cv. GZQX0401</strain>
        <tissue evidence="3">Young leaves</tissue>
    </source>
</reference>
<protein>
    <recommendedName>
        <fullName evidence="5">DUF668 domain-containing protein</fullName>
    </recommendedName>
</protein>
<dbReference type="GO" id="GO:0045927">
    <property type="term" value="P:positive regulation of growth"/>
    <property type="evidence" value="ECO:0007669"/>
    <property type="project" value="InterPro"/>
</dbReference>
<proteinExistence type="predicted"/>
<feature type="domain" description="DUF3475" evidence="2">
    <location>
        <begin position="28"/>
        <end position="84"/>
    </location>
</feature>
<dbReference type="Pfam" id="PF05003">
    <property type="entry name" value="DUF668"/>
    <property type="match status" value="1"/>
</dbReference>
<accession>A0A067LF15</accession>
<evidence type="ECO:0000259" key="2">
    <source>
        <dbReference type="Pfam" id="PF11961"/>
    </source>
</evidence>
<gene>
    <name evidence="3" type="ORF">JCGZ_27054</name>
</gene>
<dbReference type="STRING" id="180498.A0A067LF15"/>
<dbReference type="Proteomes" id="UP000027138">
    <property type="component" value="Unassembled WGS sequence"/>
</dbReference>
<feature type="domain" description="DUF668" evidence="1">
    <location>
        <begin position="382"/>
        <end position="473"/>
    </location>
</feature>
<organism evidence="3 4">
    <name type="scientific">Jatropha curcas</name>
    <name type="common">Barbados nut</name>
    <dbReference type="NCBI Taxonomy" id="180498"/>
    <lineage>
        <taxon>Eukaryota</taxon>
        <taxon>Viridiplantae</taxon>
        <taxon>Streptophyta</taxon>
        <taxon>Embryophyta</taxon>
        <taxon>Tracheophyta</taxon>
        <taxon>Spermatophyta</taxon>
        <taxon>Magnoliopsida</taxon>
        <taxon>eudicotyledons</taxon>
        <taxon>Gunneridae</taxon>
        <taxon>Pentapetalae</taxon>
        <taxon>rosids</taxon>
        <taxon>fabids</taxon>
        <taxon>Malpighiales</taxon>
        <taxon>Euphorbiaceae</taxon>
        <taxon>Crotonoideae</taxon>
        <taxon>Jatropheae</taxon>
        <taxon>Jatropha</taxon>
    </lineage>
</organism>
<dbReference type="PANTHER" id="PTHR31371">
    <property type="entry name" value="BNAC09G50660D PROTEIN"/>
    <property type="match status" value="1"/>
</dbReference>
<dbReference type="Pfam" id="PF11961">
    <property type="entry name" value="DUF3475"/>
    <property type="match status" value="1"/>
</dbReference>
<evidence type="ECO:0000313" key="3">
    <source>
        <dbReference type="EMBL" id="KDP43105.1"/>
    </source>
</evidence>
<dbReference type="InterPro" id="IPR007700">
    <property type="entry name" value="DUF668"/>
</dbReference>
<dbReference type="InterPro" id="IPR021864">
    <property type="entry name" value="DUF3475"/>
</dbReference>